<keyword evidence="7" id="KW-0539">Nucleus</keyword>
<dbReference type="SUPFAM" id="SSF52058">
    <property type="entry name" value="L domain-like"/>
    <property type="match status" value="1"/>
</dbReference>
<keyword evidence="6" id="KW-0509">mRNA transport</keyword>
<evidence type="ECO:0000256" key="4">
    <source>
        <dbReference type="ARBA" id="ARBA00022614"/>
    </source>
</evidence>
<dbReference type="Proteomes" id="UP000792457">
    <property type="component" value="Unassembled WGS sequence"/>
</dbReference>
<dbReference type="SUPFAM" id="SSF54928">
    <property type="entry name" value="RNA-binding domain, RBD"/>
    <property type="match status" value="1"/>
</dbReference>
<evidence type="ECO:0000256" key="1">
    <source>
        <dbReference type="ARBA" id="ARBA00004123"/>
    </source>
</evidence>
<dbReference type="PANTHER" id="PTHR10662">
    <property type="entry name" value="NUCLEAR RNA EXPORT FACTOR"/>
    <property type="match status" value="1"/>
</dbReference>
<dbReference type="OrthoDB" id="25872at2759"/>
<dbReference type="EMBL" id="KZ308137">
    <property type="protein sequence ID" value="KAG8222580.1"/>
    <property type="molecule type" value="Genomic_DNA"/>
</dbReference>
<dbReference type="GO" id="GO:0003723">
    <property type="term" value="F:RNA binding"/>
    <property type="evidence" value="ECO:0007669"/>
    <property type="project" value="InterPro"/>
</dbReference>
<dbReference type="InterPro" id="IPR030217">
    <property type="entry name" value="NXF_fam"/>
</dbReference>
<dbReference type="GO" id="GO:0005634">
    <property type="term" value="C:nucleus"/>
    <property type="evidence" value="ECO:0007669"/>
    <property type="project" value="UniProtKB-SubCell"/>
</dbReference>
<keyword evidence="4" id="KW-0433">Leucine-rich repeat</keyword>
<dbReference type="PROSITE" id="PS51281">
    <property type="entry name" value="TAP_C"/>
    <property type="match status" value="1"/>
</dbReference>
<reference evidence="11" key="1">
    <citation type="submission" date="2013-04" db="EMBL/GenBank/DDBJ databases">
        <authorList>
            <person name="Qu J."/>
            <person name="Murali S.C."/>
            <person name="Bandaranaike D."/>
            <person name="Bellair M."/>
            <person name="Blankenburg K."/>
            <person name="Chao H."/>
            <person name="Dinh H."/>
            <person name="Doddapaneni H."/>
            <person name="Downs B."/>
            <person name="Dugan-Rocha S."/>
            <person name="Elkadiri S."/>
            <person name="Gnanaolivu R.D."/>
            <person name="Hernandez B."/>
            <person name="Javaid M."/>
            <person name="Jayaseelan J.C."/>
            <person name="Lee S."/>
            <person name="Li M."/>
            <person name="Ming W."/>
            <person name="Munidasa M."/>
            <person name="Muniz J."/>
            <person name="Nguyen L."/>
            <person name="Ongeri F."/>
            <person name="Osuji N."/>
            <person name="Pu L.-L."/>
            <person name="Puazo M."/>
            <person name="Qu C."/>
            <person name="Quiroz J."/>
            <person name="Raj R."/>
            <person name="Weissenberger G."/>
            <person name="Xin Y."/>
            <person name="Zou X."/>
            <person name="Han Y."/>
            <person name="Richards S."/>
            <person name="Worley K."/>
            <person name="Muzny D."/>
            <person name="Gibbs R."/>
        </authorList>
    </citation>
    <scope>NUCLEOTIDE SEQUENCE</scope>
    <source>
        <strain evidence="11">Sampled in the wild</strain>
    </source>
</reference>
<dbReference type="SUPFAM" id="SSF46934">
    <property type="entry name" value="UBA-like"/>
    <property type="match status" value="1"/>
</dbReference>
<dbReference type="InterPro" id="IPR009060">
    <property type="entry name" value="UBA-like_sf"/>
</dbReference>
<accession>A0A8K0JTV2</accession>
<dbReference type="Gene3D" id="3.10.450.50">
    <property type="match status" value="1"/>
</dbReference>
<feature type="region of interest" description="Disordered" evidence="8">
    <location>
        <begin position="70"/>
        <end position="105"/>
    </location>
</feature>
<dbReference type="CDD" id="cd00780">
    <property type="entry name" value="NTF2"/>
    <property type="match status" value="1"/>
</dbReference>
<dbReference type="FunFam" id="1.10.8.10:FF:000018">
    <property type="entry name" value="Nuclear RNA export factor 1"/>
    <property type="match status" value="1"/>
</dbReference>
<dbReference type="InterPro" id="IPR035979">
    <property type="entry name" value="RBD_domain_sf"/>
</dbReference>
<evidence type="ECO:0000256" key="6">
    <source>
        <dbReference type="ARBA" id="ARBA00022816"/>
    </source>
</evidence>
<proteinExistence type="inferred from homology"/>
<dbReference type="GO" id="GO:0005737">
    <property type="term" value="C:cytoplasm"/>
    <property type="evidence" value="ECO:0007669"/>
    <property type="project" value="InterPro"/>
</dbReference>
<dbReference type="Pfam" id="PF03943">
    <property type="entry name" value="TAP_C"/>
    <property type="match status" value="1"/>
</dbReference>
<dbReference type="InterPro" id="IPR057125">
    <property type="entry name" value="NXF1/2/3/5-like_LRR"/>
</dbReference>
<evidence type="ECO:0000313" key="11">
    <source>
        <dbReference type="EMBL" id="KAG8222580.1"/>
    </source>
</evidence>
<dbReference type="PROSITE" id="PS50177">
    <property type="entry name" value="NTF2_DOMAIN"/>
    <property type="match status" value="1"/>
</dbReference>
<dbReference type="InterPro" id="IPR005637">
    <property type="entry name" value="TAP_C_dom"/>
</dbReference>
<feature type="domain" description="NTF2" evidence="9">
    <location>
        <begin position="332"/>
        <end position="482"/>
    </location>
</feature>
<dbReference type="PANTHER" id="PTHR10662:SF22">
    <property type="entry name" value="NUCLEAR RNA EXPORT FACTOR 1"/>
    <property type="match status" value="1"/>
</dbReference>
<comment type="caution">
    <text evidence="11">The sequence shown here is derived from an EMBL/GenBank/DDBJ whole genome shotgun (WGS) entry which is preliminary data.</text>
</comment>
<dbReference type="InterPro" id="IPR018222">
    <property type="entry name" value="Nuclear_transport_factor_2_euk"/>
</dbReference>
<dbReference type="InterPro" id="IPR032675">
    <property type="entry name" value="LRR_dom_sf"/>
</dbReference>
<feature type="domain" description="TAP-C" evidence="10">
    <location>
        <begin position="522"/>
        <end position="576"/>
    </location>
</feature>
<dbReference type="CDD" id="cd14342">
    <property type="entry name" value="UBA_TAP-C"/>
    <property type="match status" value="1"/>
</dbReference>
<evidence type="ECO:0000256" key="7">
    <source>
        <dbReference type="ARBA" id="ARBA00023242"/>
    </source>
</evidence>
<keyword evidence="5" id="KW-0677">Repeat</keyword>
<evidence type="ECO:0008006" key="13">
    <source>
        <dbReference type="Google" id="ProtNLM"/>
    </source>
</evidence>
<comment type="similarity">
    <text evidence="2">Belongs to the NXF family.</text>
</comment>
<dbReference type="Gene3D" id="3.30.70.330">
    <property type="match status" value="1"/>
</dbReference>
<keyword evidence="3" id="KW-0813">Transport</keyword>
<dbReference type="SMART" id="SM00804">
    <property type="entry name" value="TAP_C"/>
    <property type="match status" value="1"/>
</dbReference>
<dbReference type="InterPro" id="IPR015245">
    <property type="entry name" value="Tap_RNA-bd"/>
</dbReference>
<evidence type="ECO:0000256" key="2">
    <source>
        <dbReference type="ARBA" id="ARBA00009285"/>
    </source>
</evidence>
<dbReference type="FunFam" id="3.10.450.50:FF:000004">
    <property type="entry name" value="Nuclear RNA export factor 1"/>
    <property type="match status" value="1"/>
</dbReference>
<protein>
    <recommendedName>
        <fullName evidence="13">Nuclear RNA export factor 1</fullName>
    </recommendedName>
</protein>
<evidence type="ECO:0000259" key="10">
    <source>
        <dbReference type="PROSITE" id="PS51281"/>
    </source>
</evidence>
<evidence type="ECO:0000256" key="5">
    <source>
        <dbReference type="ARBA" id="ARBA00022737"/>
    </source>
</evidence>
<dbReference type="Gene3D" id="3.80.10.10">
    <property type="entry name" value="Ribonuclease Inhibitor"/>
    <property type="match status" value="1"/>
</dbReference>
<dbReference type="Pfam" id="PF09162">
    <property type="entry name" value="Tap-RNA_bind"/>
    <property type="match status" value="1"/>
</dbReference>
<evidence type="ECO:0000313" key="12">
    <source>
        <dbReference type="Proteomes" id="UP000792457"/>
    </source>
</evidence>
<dbReference type="GO" id="GO:0016973">
    <property type="term" value="P:poly(A)+ mRNA export from nucleus"/>
    <property type="evidence" value="ECO:0007669"/>
    <property type="project" value="TreeGrafter"/>
</dbReference>
<comment type="subcellular location">
    <subcellularLocation>
        <location evidence="1">Nucleus</location>
    </subcellularLocation>
</comment>
<keyword evidence="12" id="KW-1185">Reference proteome</keyword>
<dbReference type="Pfam" id="PF22602">
    <property type="entry name" value="NXF_NTF2"/>
    <property type="match status" value="1"/>
</dbReference>
<dbReference type="Gene3D" id="1.10.8.10">
    <property type="entry name" value="DNA helicase RuvA subunit, C-terminal domain"/>
    <property type="match status" value="1"/>
</dbReference>
<sequence>MSKRRNQKKWNFDSDGGYRRDGKYFYEHDDRVDGVRRVSFKPNNNRIAKRERHQGRRQFFGRLDEDVEMAGTSGGGGRNPNSLITYVRGRGGRNKRQGRNSPPPRVWHGDGSCWFKVTIPYGAKYEKDYILRLLISHISPTIFIPLAFRTQGNEVTFYVEDYEAANKLSAANRKMTANDGFKIQIRVSPGLPKIELNQTLKAKITAVMSKRYNSETKALDLSKFHMDPEVQYLFSLFSIANNIHDIQQLNSLQGLPIVELMLQGNPLCNKFKEQSVYVSSLVCVLLILCGKSFSCFQDNIDLPPPITFDVSDETSIPPSKGSFLCLPEGQPIVRQFLEQYYSLYDAENRQPLLDAYHQNALFSLSTAYHAGENSATSPRLFDYLPESRNLRKVNGYERRNKLLKSGKLAIVTSLSQLPSSQHDPLSFAVDLPIFTPQLIYISVSGLFKETKTAKQPVRAFNRVFVLVPAGSGFCIVNEQFFVTNPTPEQEKAAFNVNPVVPVQVEPPVPSAVPVPVALGEEALREQMVQTMSHQSGMNQDWARKCLAETDWNFERAMFAFSELHKQGTIPAEAFMK</sequence>
<dbReference type="InterPro" id="IPR012677">
    <property type="entry name" value="Nucleotide-bd_a/b_plait_sf"/>
</dbReference>
<evidence type="ECO:0000259" key="9">
    <source>
        <dbReference type="PROSITE" id="PS50177"/>
    </source>
</evidence>
<dbReference type="SUPFAM" id="SSF54427">
    <property type="entry name" value="NTF2-like"/>
    <property type="match status" value="1"/>
</dbReference>
<reference evidence="11" key="2">
    <citation type="submission" date="2017-10" db="EMBL/GenBank/DDBJ databases">
        <title>Ladona fulva Genome sequencing and assembly.</title>
        <authorList>
            <person name="Murali S."/>
            <person name="Richards S."/>
            <person name="Bandaranaike D."/>
            <person name="Bellair M."/>
            <person name="Blankenburg K."/>
            <person name="Chao H."/>
            <person name="Dinh H."/>
            <person name="Doddapaneni H."/>
            <person name="Dugan-Rocha S."/>
            <person name="Elkadiri S."/>
            <person name="Gnanaolivu R."/>
            <person name="Hernandez B."/>
            <person name="Skinner E."/>
            <person name="Javaid M."/>
            <person name="Lee S."/>
            <person name="Li M."/>
            <person name="Ming W."/>
            <person name="Munidasa M."/>
            <person name="Muniz J."/>
            <person name="Nguyen L."/>
            <person name="Hughes D."/>
            <person name="Osuji N."/>
            <person name="Pu L.-L."/>
            <person name="Puazo M."/>
            <person name="Qu C."/>
            <person name="Quiroz J."/>
            <person name="Raj R."/>
            <person name="Weissenberger G."/>
            <person name="Xin Y."/>
            <person name="Zou X."/>
            <person name="Han Y."/>
            <person name="Worley K."/>
            <person name="Muzny D."/>
            <person name="Gibbs R."/>
        </authorList>
    </citation>
    <scope>NUCLEOTIDE SEQUENCE</scope>
    <source>
        <strain evidence="11">Sampled in the wild</strain>
    </source>
</reference>
<dbReference type="AlphaFoldDB" id="A0A8K0JTV2"/>
<evidence type="ECO:0000256" key="3">
    <source>
        <dbReference type="ARBA" id="ARBA00022448"/>
    </source>
</evidence>
<dbReference type="InterPro" id="IPR032710">
    <property type="entry name" value="NTF2-like_dom_sf"/>
</dbReference>
<evidence type="ECO:0000256" key="8">
    <source>
        <dbReference type="SAM" id="MobiDB-lite"/>
    </source>
</evidence>
<name>A0A8K0JTV2_LADFU</name>
<organism evidence="11 12">
    <name type="scientific">Ladona fulva</name>
    <name type="common">Scarce chaser dragonfly</name>
    <name type="synonym">Libellula fulva</name>
    <dbReference type="NCBI Taxonomy" id="123851"/>
    <lineage>
        <taxon>Eukaryota</taxon>
        <taxon>Metazoa</taxon>
        <taxon>Ecdysozoa</taxon>
        <taxon>Arthropoda</taxon>
        <taxon>Hexapoda</taxon>
        <taxon>Insecta</taxon>
        <taxon>Pterygota</taxon>
        <taxon>Palaeoptera</taxon>
        <taxon>Odonata</taxon>
        <taxon>Epiprocta</taxon>
        <taxon>Anisoptera</taxon>
        <taxon>Libelluloidea</taxon>
        <taxon>Libellulidae</taxon>
        <taxon>Ladona</taxon>
    </lineage>
</organism>
<dbReference type="Pfam" id="PF24048">
    <property type="entry name" value="LRR_NXF1-5"/>
    <property type="match status" value="1"/>
</dbReference>
<dbReference type="InterPro" id="IPR002075">
    <property type="entry name" value="NTF2_dom"/>
</dbReference>
<gene>
    <name evidence="11" type="ORF">J437_LFUL010423</name>
</gene>